<reference evidence="1" key="1">
    <citation type="submission" date="2014-11" db="EMBL/GenBank/DDBJ databases">
        <authorList>
            <person name="Amaro Gonzalez C."/>
        </authorList>
    </citation>
    <scope>NUCLEOTIDE SEQUENCE</scope>
</reference>
<organism evidence="1">
    <name type="scientific">Anguilla anguilla</name>
    <name type="common">European freshwater eel</name>
    <name type="synonym">Muraena anguilla</name>
    <dbReference type="NCBI Taxonomy" id="7936"/>
    <lineage>
        <taxon>Eukaryota</taxon>
        <taxon>Metazoa</taxon>
        <taxon>Chordata</taxon>
        <taxon>Craniata</taxon>
        <taxon>Vertebrata</taxon>
        <taxon>Euteleostomi</taxon>
        <taxon>Actinopterygii</taxon>
        <taxon>Neopterygii</taxon>
        <taxon>Teleostei</taxon>
        <taxon>Anguilliformes</taxon>
        <taxon>Anguillidae</taxon>
        <taxon>Anguilla</taxon>
    </lineage>
</organism>
<name>A0A0E9Y072_ANGAN</name>
<dbReference type="EMBL" id="GBXM01001067">
    <property type="protein sequence ID" value="JAI07511.1"/>
    <property type="molecule type" value="Transcribed_RNA"/>
</dbReference>
<protein>
    <submittedName>
        <fullName evidence="1">Uncharacterized protein</fullName>
    </submittedName>
</protein>
<evidence type="ECO:0000313" key="1">
    <source>
        <dbReference type="EMBL" id="JAI07511.1"/>
    </source>
</evidence>
<sequence>MYSTGKRKKKGRTRTIICTRTYAPNYISRSHRLNFGSICDQNGRNFEPLTKMLNDSNVSVWCLFVLERHHMF</sequence>
<accession>A0A0E9Y072</accession>
<reference evidence="1" key="2">
    <citation type="journal article" date="2015" name="Fish Shellfish Immunol.">
        <title>Early steps in the European eel (Anguilla anguilla)-Vibrio vulnificus interaction in the gills: Role of the RtxA13 toxin.</title>
        <authorList>
            <person name="Callol A."/>
            <person name="Pajuelo D."/>
            <person name="Ebbesson L."/>
            <person name="Teles M."/>
            <person name="MacKenzie S."/>
            <person name="Amaro C."/>
        </authorList>
    </citation>
    <scope>NUCLEOTIDE SEQUENCE</scope>
</reference>
<proteinExistence type="predicted"/>
<dbReference type="AlphaFoldDB" id="A0A0E9Y072"/>